<evidence type="ECO:0000256" key="1">
    <source>
        <dbReference type="SAM" id="MobiDB-lite"/>
    </source>
</evidence>
<comment type="caution">
    <text evidence="2">The sequence shown here is derived from an EMBL/GenBank/DDBJ whole genome shotgun (WGS) entry which is preliminary data.</text>
</comment>
<organism evidence="2 3">
    <name type="scientific">Diaporthe vaccinii</name>
    <dbReference type="NCBI Taxonomy" id="105482"/>
    <lineage>
        <taxon>Eukaryota</taxon>
        <taxon>Fungi</taxon>
        <taxon>Dikarya</taxon>
        <taxon>Ascomycota</taxon>
        <taxon>Pezizomycotina</taxon>
        <taxon>Sordariomycetes</taxon>
        <taxon>Sordariomycetidae</taxon>
        <taxon>Diaporthales</taxon>
        <taxon>Diaporthaceae</taxon>
        <taxon>Diaporthe</taxon>
        <taxon>Diaporthe eres species complex</taxon>
    </lineage>
</organism>
<feature type="region of interest" description="Disordered" evidence="1">
    <location>
        <begin position="531"/>
        <end position="558"/>
    </location>
</feature>
<feature type="region of interest" description="Disordered" evidence="1">
    <location>
        <begin position="201"/>
        <end position="237"/>
    </location>
</feature>
<dbReference type="EMBL" id="JBAWTH010000027">
    <property type="protein sequence ID" value="KAL2285892.1"/>
    <property type="molecule type" value="Genomic_DNA"/>
</dbReference>
<feature type="compositionally biased region" description="Low complexity" evidence="1">
    <location>
        <begin position="201"/>
        <end position="218"/>
    </location>
</feature>
<evidence type="ECO:0000313" key="2">
    <source>
        <dbReference type="EMBL" id="KAL2285892.1"/>
    </source>
</evidence>
<sequence length="622" mass="68504">MPAGLTGEFAYIQGNEVMEQLLSHDEIHPSRNKAVKEANAAFADLEKWMGEHKHYQEALAAAKLASESHKRIGNKKKLPWKAPGLHLPEGLLAVLIISPKIRRWVEHLEIQWMICQPRNLLDVTDGFRACDTPLFADYTELFGKAFAQCQKDIRPFLPHWAEHPNGTASEDDSDNDIDGNSVPGGAVEVSKAQDPTVAAAPISPVQSSPSPVSVQGPSTDTIPGDGSQVESPAASASALRQHLYPPAPVALSELEDWLTKELGLLRTTTTVGTLGDNSVLTAWCRYWENRSSKTVTAAGDGVIRELFIQSLQRLYQLWETPWAAAYMLADTADGSLEPRPESYNEASRINMVMAEYQAFVEAEAQLSRNLPDQAAADLLERSSEAQTCFFLKVAKSSHHFAHWKSVIKFEALRTQIILHGLQDVQTPSHPQSSQVEFWRDRLGSILRPATITALRLTNWQLRSLLAPGADCQSVLTSSQHRLFCEFIDKGLPLPSEPKASARMTTPASSTGTLTGPRDIHANLFKLFQDATPRGTPAADTQSSSLGQKPGGLQYGRRSGQHRLPKAIKTDLIETLNADRGQLLEDLRSGLWSQLRVELGASMARLREDLESDRTRQLNLATA</sequence>
<name>A0ABR4ETW0_9PEZI</name>
<protein>
    <submittedName>
        <fullName evidence="2">Uncharacterized protein</fullName>
    </submittedName>
</protein>
<keyword evidence="3" id="KW-1185">Reference proteome</keyword>
<gene>
    <name evidence="2" type="ORF">FJTKL_07392</name>
</gene>
<feature type="region of interest" description="Disordered" evidence="1">
    <location>
        <begin position="160"/>
        <end position="187"/>
    </location>
</feature>
<dbReference type="Proteomes" id="UP001600888">
    <property type="component" value="Unassembled WGS sequence"/>
</dbReference>
<feature type="region of interest" description="Disordered" evidence="1">
    <location>
        <begin position="495"/>
        <end position="515"/>
    </location>
</feature>
<reference evidence="2 3" key="1">
    <citation type="submission" date="2024-03" db="EMBL/GenBank/DDBJ databases">
        <title>A high-quality draft genome sequence of Diaporthe vaccinii, a causative agent of upright dieback and viscid rot disease in cranberry plants.</title>
        <authorList>
            <person name="Sarrasin M."/>
            <person name="Lang B.F."/>
            <person name="Burger G."/>
        </authorList>
    </citation>
    <scope>NUCLEOTIDE SEQUENCE [LARGE SCALE GENOMIC DNA]</scope>
    <source>
        <strain evidence="2 3">IS7</strain>
    </source>
</reference>
<feature type="compositionally biased region" description="Polar residues" evidence="1">
    <location>
        <begin position="502"/>
        <end position="513"/>
    </location>
</feature>
<accession>A0ABR4ETW0</accession>
<proteinExistence type="predicted"/>
<evidence type="ECO:0000313" key="3">
    <source>
        <dbReference type="Proteomes" id="UP001600888"/>
    </source>
</evidence>